<keyword evidence="2" id="KW-1185">Reference proteome</keyword>
<gene>
    <name evidence="1" type="ORF">L1987_81447</name>
</gene>
<evidence type="ECO:0000313" key="1">
    <source>
        <dbReference type="EMBL" id="KAI3687745.1"/>
    </source>
</evidence>
<reference evidence="1 2" key="2">
    <citation type="journal article" date="2022" name="Mol. Ecol. Resour.">
        <title>The genomes of chicory, endive, great burdock and yacon provide insights into Asteraceae paleo-polyploidization history and plant inulin production.</title>
        <authorList>
            <person name="Fan W."/>
            <person name="Wang S."/>
            <person name="Wang H."/>
            <person name="Wang A."/>
            <person name="Jiang F."/>
            <person name="Liu H."/>
            <person name="Zhao H."/>
            <person name="Xu D."/>
            <person name="Zhang Y."/>
        </authorList>
    </citation>
    <scope>NUCLEOTIDE SEQUENCE [LARGE SCALE GENOMIC DNA]</scope>
    <source>
        <strain evidence="2">cv. Yunnan</strain>
        <tissue evidence="1">Leaves</tissue>
    </source>
</reference>
<proteinExistence type="predicted"/>
<sequence length="419" mass="46289">MGSTGKDEVFTKVEGPIIVGGGPSGIAVAACLKQQHGIPSLVLERNDCIASLWQQKAYDCVKLHLPKQVCELPMLGYPKSYPKYPTKNHFIAYITTYADHFGIKPLFNQKVESAWFELERGVWRVKTQDTGYESRWLVVATGENAEALVPEIPGSEMFEGALVHASEYKNGYEFRKKKVVVVGCGNSGMEISLDLSNHHAIPFIVVRNSVHIVPREMFGLSTFGVAMTLLKLLPIKLVDKLILSITNYILGDTEKFGLRRPKTGPMELKMTTGRSPVVDVGALYKIKTGNIKVVEQGVREITKNGVMFMDGQELECDCIVLATGYKSNVTSWLKGSNFFTDDGMPKTSFPNNWKSENGLYTVGFTRRGIFGAACDAVKVADDISNQWATDEQMISESCFTFSLRVPSSSNSGNIIRVEG</sequence>
<reference evidence="2" key="1">
    <citation type="journal article" date="2022" name="Mol. Ecol. Resour.">
        <title>The genomes of chicory, endive, great burdock and yacon provide insights into Asteraceae palaeo-polyploidization history and plant inulin production.</title>
        <authorList>
            <person name="Fan W."/>
            <person name="Wang S."/>
            <person name="Wang H."/>
            <person name="Wang A."/>
            <person name="Jiang F."/>
            <person name="Liu H."/>
            <person name="Zhao H."/>
            <person name="Xu D."/>
            <person name="Zhang Y."/>
        </authorList>
    </citation>
    <scope>NUCLEOTIDE SEQUENCE [LARGE SCALE GENOMIC DNA]</scope>
    <source>
        <strain evidence="2">cv. Yunnan</strain>
    </source>
</reference>
<dbReference type="Proteomes" id="UP001056120">
    <property type="component" value="Linkage Group LG27"/>
</dbReference>
<accession>A0ACB8YUQ3</accession>
<evidence type="ECO:0000313" key="2">
    <source>
        <dbReference type="Proteomes" id="UP001056120"/>
    </source>
</evidence>
<comment type="caution">
    <text evidence="1">The sequence shown here is derived from an EMBL/GenBank/DDBJ whole genome shotgun (WGS) entry which is preliminary data.</text>
</comment>
<organism evidence="1 2">
    <name type="scientific">Smallanthus sonchifolius</name>
    <dbReference type="NCBI Taxonomy" id="185202"/>
    <lineage>
        <taxon>Eukaryota</taxon>
        <taxon>Viridiplantae</taxon>
        <taxon>Streptophyta</taxon>
        <taxon>Embryophyta</taxon>
        <taxon>Tracheophyta</taxon>
        <taxon>Spermatophyta</taxon>
        <taxon>Magnoliopsida</taxon>
        <taxon>eudicotyledons</taxon>
        <taxon>Gunneridae</taxon>
        <taxon>Pentapetalae</taxon>
        <taxon>asterids</taxon>
        <taxon>campanulids</taxon>
        <taxon>Asterales</taxon>
        <taxon>Asteraceae</taxon>
        <taxon>Asteroideae</taxon>
        <taxon>Heliantheae alliance</taxon>
        <taxon>Millerieae</taxon>
        <taxon>Smallanthus</taxon>
    </lineage>
</organism>
<dbReference type="EMBL" id="CM042044">
    <property type="protein sequence ID" value="KAI3687745.1"/>
    <property type="molecule type" value="Genomic_DNA"/>
</dbReference>
<protein>
    <submittedName>
        <fullName evidence="1">Uncharacterized protein</fullName>
    </submittedName>
</protein>
<name>A0ACB8YUQ3_9ASTR</name>